<evidence type="ECO:0000313" key="2">
    <source>
        <dbReference type="Proteomes" id="UP001058974"/>
    </source>
</evidence>
<proteinExistence type="predicted"/>
<dbReference type="EMBL" id="JAMSHJ010000006">
    <property type="protein sequence ID" value="KAI5395626.1"/>
    <property type="molecule type" value="Genomic_DNA"/>
</dbReference>
<reference evidence="1 2" key="1">
    <citation type="journal article" date="2022" name="Nat. Genet.">
        <title>Improved pea reference genome and pan-genome highlight genomic features and evolutionary characteristics.</title>
        <authorList>
            <person name="Yang T."/>
            <person name="Liu R."/>
            <person name="Luo Y."/>
            <person name="Hu S."/>
            <person name="Wang D."/>
            <person name="Wang C."/>
            <person name="Pandey M.K."/>
            <person name="Ge S."/>
            <person name="Xu Q."/>
            <person name="Li N."/>
            <person name="Li G."/>
            <person name="Huang Y."/>
            <person name="Saxena R.K."/>
            <person name="Ji Y."/>
            <person name="Li M."/>
            <person name="Yan X."/>
            <person name="He Y."/>
            <person name="Liu Y."/>
            <person name="Wang X."/>
            <person name="Xiang C."/>
            <person name="Varshney R.K."/>
            <person name="Ding H."/>
            <person name="Gao S."/>
            <person name="Zong X."/>
        </authorList>
    </citation>
    <scope>NUCLEOTIDE SEQUENCE [LARGE SCALE GENOMIC DNA]</scope>
    <source>
        <strain evidence="1 2">cv. Zhongwan 6</strain>
    </source>
</reference>
<keyword evidence="2" id="KW-1185">Reference proteome</keyword>
<gene>
    <name evidence="1" type="ORF">KIW84_061971</name>
</gene>
<evidence type="ECO:0000313" key="1">
    <source>
        <dbReference type="EMBL" id="KAI5395626.1"/>
    </source>
</evidence>
<protein>
    <submittedName>
        <fullName evidence="1">Uncharacterized protein</fullName>
    </submittedName>
</protein>
<organism evidence="1 2">
    <name type="scientific">Pisum sativum</name>
    <name type="common">Garden pea</name>
    <name type="synonym">Lathyrus oleraceus</name>
    <dbReference type="NCBI Taxonomy" id="3888"/>
    <lineage>
        <taxon>Eukaryota</taxon>
        <taxon>Viridiplantae</taxon>
        <taxon>Streptophyta</taxon>
        <taxon>Embryophyta</taxon>
        <taxon>Tracheophyta</taxon>
        <taxon>Spermatophyta</taxon>
        <taxon>Magnoliopsida</taxon>
        <taxon>eudicotyledons</taxon>
        <taxon>Gunneridae</taxon>
        <taxon>Pentapetalae</taxon>
        <taxon>rosids</taxon>
        <taxon>fabids</taxon>
        <taxon>Fabales</taxon>
        <taxon>Fabaceae</taxon>
        <taxon>Papilionoideae</taxon>
        <taxon>50 kb inversion clade</taxon>
        <taxon>NPAAA clade</taxon>
        <taxon>Hologalegina</taxon>
        <taxon>IRL clade</taxon>
        <taxon>Fabeae</taxon>
        <taxon>Lathyrus</taxon>
    </lineage>
</organism>
<dbReference type="Proteomes" id="UP001058974">
    <property type="component" value="Chromosome 6"/>
</dbReference>
<name>A0A9D4W7D8_PEA</name>
<dbReference type="PANTHER" id="PTHR37610:SF97">
    <property type="entry name" value="RETROTRANSPOSON GAG DOMAIN-CONTAINING PROTEIN"/>
    <property type="match status" value="1"/>
</dbReference>
<comment type="caution">
    <text evidence="1">The sequence shown here is derived from an EMBL/GenBank/DDBJ whole genome shotgun (WGS) entry which is preliminary data.</text>
</comment>
<dbReference type="AlphaFoldDB" id="A0A9D4W7D8"/>
<accession>A0A9D4W7D8</accession>
<sequence>MGATLNGKIKIGFIDGSIPKPAEIDPLFCSGMRNKNTISSWLLNSISKEISASVIYVENITEIWKEFHDPFQHKNGPCVYQLKKSILNFTQGHNESFNQVHGQILLMDPLPSINVVLSMVSQYEKQREVITLAPIEVQGPEAFPQANNVSDRYATNRDTPLDCYFYVCSPLSIGPIDQGGDTRSWSFSEFRHRYEVFHS</sequence>
<dbReference type="Gramene" id="Psat06G0197100-T1">
    <property type="protein sequence ID" value="KAI5395626.1"/>
    <property type="gene ID" value="KIW84_061971"/>
</dbReference>
<dbReference type="PANTHER" id="PTHR37610">
    <property type="entry name" value="CCHC-TYPE DOMAIN-CONTAINING PROTEIN"/>
    <property type="match status" value="1"/>
</dbReference>